<evidence type="ECO:0000313" key="1">
    <source>
        <dbReference type="EMBL" id="KAK3896691.1"/>
    </source>
</evidence>
<dbReference type="Proteomes" id="UP001303889">
    <property type="component" value="Unassembled WGS sequence"/>
</dbReference>
<dbReference type="AlphaFoldDB" id="A0AAN6RNT7"/>
<name>A0AAN6RNT7_9PEZI</name>
<gene>
    <name evidence="1" type="ORF">C8A05DRAFT_20388</name>
</gene>
<organism evidence="1 2">
    <name type="scientific">Staphylotrichum tortipilum</name>
    <dbReference type="NCBI Taxonomy" id="2831512"/>
    <lineage>
        <taxon>Eukaryota</taxon>
        <taxon>Fungi</taxon>
        <taxon>Dikarya</taxon>
        <taxon>Ascomycota</taxon>
        <taxon>Pezizomycotina</taxon>
        <taxon>Sordariomycetes</taxon>
        <taxon>Sordariomycetidae</taxon>
        <taxon>Sordariales</taxon>
        <taxon>Chaetomiaceae</taxon>
        <taxon>Staphylotrichum</taxon>
    </lineage>
</organism>
<reference evidence="1" key="1">
    <citation type="journal article" date="2023" name="Mol. Phylogenet. Evol.">
        <title>Genome-scale phylogeny and comparative genomics of the fungal order Sordariales.</title>
        <authorList>
            <person name="Hensen N."/>
            <person name="Bonometti L."/>
            <person name="Westerberg I."/>
            <person name="Brannstrom I.O."/>
            <person name="Guillou S."/>
            <person name="Cros-Aarteil S."/>
            <person name="Calhoun S."/>
            <person name="Haridas S."/>
            <person name="Kuo A."/>
            <person name="Mondo S."/>
            <person name="Pangilinan J."/>
            <person name="Riley R."/>
            <person name="LaButti K."/>
            <person name="Andreopoulos B."/>
            <person name="Lipzen A."/>
            <person name="Chen C."/>
            <person name="Yan M."/>
            <person name="Daum C."/>
            <person name="Ng V."/>
            <person name="Clum A."/>
            <person name="Steindorff A."/>
            <person name="Ohm R.A."/>
            <person name="Martin F."/>
            <person name="Silar P."/>
            <person name="Natvig D.O."/>
            <person name="Lalanne C."/>
            <person name="Gautier V."/>
            <person name="Ament-Velasquez S.L."/>
            <person name="Kruys A."/>
            <person name="Hutchinson M.I."/>
            <person name="Powell A.J."/>
            <person name="Barry K."/>
            <person name="Miller A.N."/>
            <person name="Grigoriev I.V."/>
            <person name="Debuchy R."/>
            <person name="Gladieux P."/>
            <person name="Hiltunen Thoren M."/>
            <person name="Johannesson H."/>
        </authorList>
    </citation>
    <scope>NUCLEOTIDE SEQUENCE</scope>
    <source>
        <strain evidence="1">CBS 103.79</strain>
    </source>
</reference>
<accession>A0AAN6RNT7</accession>
<evidence type="ECO:0000313" key="2">
    <source>
        <dbReference type="Proteomes" id="UP001303889"/>
    </source>
</evidence>
<sequence>MAKPPFTEDQKTLLQAFHAAKDAAFKKWKLADGPDSLAAALVAAWEAHPFEVPREKHWDPNDPYKERWPKGGWAPLRNIDDGLWTLQLKPDAPWGMVVYRASYGDDAAWERMLVEIFDTLVFSLESEDRLDLLSRHRLVVMDDRSQFEGATPDSVRKHFNKWVLEELKRNWRVPPMPDDEVAKVESANHGIDHYSGVRYNFCLLVDDICLESLDRMGPVLKLVDKREGGFDEGRMEPLESEEILAWEGGVTNSEFENVGWMYQCASEYVELQHRLHESGNWSDKYQRPPMMDWDFDFSHAPGYWRRNGKCSKKE</sequence>
<reference evidence="1" key="2">
    <citation type="submission" date="2023-05" db="EMBL/GenBank/DDBJ databases">
        <authorList>
            <consortium name="Lawrence Berkeley National Laboratory"/>
            <person name="Steindorff A."/>
            <person name="Hensen N."/>
            <person name="Bonometti L."/>
            <person name="Westerberg I."/>
            <person name="Brannstrom I.O."/>
            <person name="Guillou S."/>
            <person name="Cros-Aarteil S."/>
            <person name="Calhoun S."/>
            <person name="Haridas S."/>
            <person name="Kuo A."/>
            <person name="Mondo S."/>
            <person name="Pangilinan J."/>
            <person name="Riley R."/>
            <person name="Labutti K."/>
            <person name="Andreopoulos B."/>
            <person name="Lipzen A."/>
            <person name="Chen C."/>
            <person name="Yanf M."/>
            <person name="Daum C."/>
            <person name="Ng V."/>
            <person name="Clum A."/>
            <person name="Ohm R."/>
            <person name="Martin F."/>
            <person name="Silar P."/>
            <person name="Natvig D."/>
            <person name="Lalanne C."/>
            <person name="Gautier V."/>
            <person name="Ament-Velasquez S.L."/>
            <person name="Kruys A."/>
            <person name="Hutchinson M.I."/>
            <person name="Powell A.J."/>
            <person name="Barry K."/>
            <person name="Miller A.N."/>
            <person name="Grigoriev I.V."/>
            <person name="Debuchy R."/>
            <person name="Gladieux P."/>
            <person name="Thoren M.H."/>
            <person name="Johannesson H."/>
        </authorList>
    </citation>
    <scope>NUCLEOTIDE SEQUENCE</scope>
    <source>
        <strain evidence="1">CBS 103.79</strain>
    </source>
</reference>
<protein>
    <submittedName>
        <fullName evidence="1">Uncharacterized protein</fullName>
    </submittedName>
</protein>
<comment type="caution">
    <text evidence="1">The sequence shown here is derived from an EMBL/GenBank/DDBJ whole genome shotgun (WGS) entry which is preliminary data.</text>
</comment>
<keyword evidence="2" id="KW-1185">Reference proteome</keyword>
<dbReference type="EMBL" id="MU856450">
    <property type="protein sequence ID" value="KAK3896691.1"/>
    <property type="molecule type" value="Genomic_DNA"/>
</dbReference>
<proteinExistence type="predicted"/>